<sequence length="281" mass="32499">MKITDINGKVTLSNGVKMPYLGLGVYKSKDGEEVKNAINYAFDAGYRLIDTASFYNNEEGVGEAIRESEIERKELFITTKVWNDDQGYQNTLKAFETSRQKLGLDYIDLYLIHWPVPHVLEETWQALEKLYNDGKVKAIGVCNCLQHQLETIKQAGSIVPMVLQNEFHPKLVQQELIDYCKRENIQYQAWSPLMRGQILENKTIAEIAKKYNKSIAQVILRWDLQKGVLTIPKSVHQQRIEENRNIFDFKLTSEEVKTIDALHNNERTGAHPDHFMEHFAK</sequence>
<keyword evidence="1" id="KW-0560">Oxidoreductase</keyword>
<reference evidence="1" key="1">
    <citation type="submission" date="2019-09" db="EMBL/GenBank/DDBJ databases">
        <authorList>
            <person name="Rodrigo-Torres L."/>
            <person name="Arahal R. D."/>
            <person name="Lucena T."/>
        </authorList>
    </citation>
    <scope>NUCLEOTIDE SEQUENCE</scope>
    <source>
        <strain evidence="1">ISS653</strain>
    </source>
</reference>
<name>A0AC61Y784_9FLAO</name>
<gene>
    <name evidence="1" type="primary">yvgN_2</name>
    <name evidence="1" type="ORF">FVB9532_01524</name>
</gene>
<evidence type="ECO:0000313" key="1">
    <source>
        <dbReference type="EMBL" id="VVV00258.1"/>
    </source>
</evidence>
<proteinExistence type="predicted"/>
<keyword evidence="2" id="KW-1185">Reference proteome</keyword>
<dbReference type="EC" id="1.1.1.-" evidence="1"/>
<evidence type="ECO:0000313" key="2">
    <source>
        <dbReference type="Proteomes" id="UP000356253"/>
    </source>
</evidence>
<accession>A0AC61Y784</accession>
<organism evidence="1 2">
    <name type="scientific">Mesonia oceanica</name>
    <dbReference type="NCBI Taxonomy" id="2687242"/>
    <lineage>
        <taxon>Bacteria</taxon>
        <taxon>Pseudomonadati</taxon>
        <taxon>Bacteroidota</taxon>
        <taxon>Flavobacteriia</taxon>
        <taxon>Flavobacteriales</taxon>
        <taxon>Flavobacteriaceae</taxon>
        <taxon>Mesonia</taxon>
    </lineage>
</organism>
<protein>
    <submittedName>
        <fullName evidence="1">Glyoxal reductase</fullName>
        <ecNumber evidence="1">1.1.1.-</ecNumber>
    </submittedName>
</protein>
<comment type="caution">
    <text evidence="1">The sequence shown here is derived from an EMBL/GenBank/DDBJ whole genome shotgun (WGS) entry which is preliminary data.</text>
</comment>
<dbReference type="EMBL" id="CABVMM010000005">
    <property type="protein sequence ID" value="VVV00258.1"/>
    <property type="molecule type" value="Genomic_DNA"/>
</dbReference>
<dbReference type="Proteomes" id="UP000356253">
    <property type="component" value="Unassembled WGS sequence"/>
</dbReference>